<feature type="compositionally biased region" description="Pro residues" evidence="2">
    <location>
        <begin position="151"/>
        <end position="160"/>
    </location>
</feature>
<feature type="compositionally biased region" description="Low complexity" evidence="2">
    <location>
        <begin position="240"/>
        <end position="249"/>
    </location>
</feature>
<dbReference type="Gene3D" id="3.40.50.80">
    <property type="entry name" value="Nucleotide-binding domain of ferredoxin-NADP reductase (FNR) module"/>
    <property type="match status" value="1"/>
</dbReference>
<feature type="domain" description="FAD-binding FR-type" evidence="3">
    <location>
        <begin position="684"/>
        <end position="784"/>
    </location>
</feature>
<dbReference type="EMBL" id="RJKL01000001">
    <property type="protein sequence ID" value="ROP28999.1"/>
    <property type="molecule type" value="Genomic_DNA"/>
</dbReference>
<dbReference type="Gene3D" id="1.10.490.10">
    <property type="entry name" value="Globins"/>
    <property type="match status" value="1"/>
</dbReference>
<feature type="region of interest" description="Disordered" evidence="2">
    <location>
        <begin position="23"/>
        <end position="380"/>
    </location>
</feature>
<dbReference type="InterPro" id="IPR012292">
    <property type="entry name" value="Globin/Proto"/>
</dbReference>
<dbReference type="SUPFAM" id="SSF52343">
    <property type="entry name" value="Ferredoxin reductase-like, C-terminal NADP-linked domain"/>
    <property type="match status" value="1"/>
</dbReference>
<evidence type="ECO:0000256" key="2">
    <source>
        <dbReference type="SAM" id="MobiDB-lite"/>
    </source>
</evidence>
<feature type="compositionally biased region" description="Low complexity" evidence="2">
    <location>
        <begin position="455"/>
        <end position="467"/>
    </location>
</feature>
<dbReference type="PROSITE" id="PS51384">
    <property type="entry name" value="FAD_FR"/>
    <property type="match status" value="1"/>
</dbReference>
<dbReference type="PRINTS" id="PR00410">
    <property type="entry name" value="PHEHYDRXLASE"/>
</dbReference>
<dbReference type="Gene3D" id="2.40.30.10">
    <property type="entry name" value="Translation factors"/>
    <property type="match status" value="1"/>
</dbReference>
<protein>
    <submittedName>
        <fullName evidence="4">NAD(P)H-flavin reductase</fullName>
    </submittedName>
</protein>
<dbReference type="InterPro" id="IPR039261">
    <property type="entry name" value="FNR_nucleotide-bd"/>
</dbReference>
<feature type="compositionally biased region" description="Low complexity" evidence="2">
    <location>
        <begin position="270"/>
        <end position="282"/>
    </location>
</feature>
<evidence type="ECO:0000259" key="3">
    <source>
        <dbReference type="PROSITE" id="PS51384"/>
    </source>
</evidence>
<dbReference type="InterPro" id="IPR001433">
    <property type="entry name" value="OxRdtase_FAD/NAD-bd"/>
</dbReference>
<dbReference type="InterPro" id="IPR017927">
    <property type="entry name" value="FAD-bd_FR_type"/>
</dbReference>
<feature type="compositionally biased region" description="Pro residues" evidence="2">
    <location>
        <begin position="444"/>
        <end position="454"/>
    </location>
</feature>
<proteinExistence type="predicted"/>
<accession>A0A3N1GFC3</accession>
<dbReference type="GO" id="GO:0020037">
    <property type="term" value="F:heme binding"/>
    <property type="evidence" value="ECO:0007669"/>
    <property type="project" value="InterPro"/>
</dbReference>
<feature type="compositionally biased region" description="Low complexity" evidence="2">
    <location>
        <begin position="366"/>
        <end position="380"/>
    </location>
</feature>
<dbReference type="PANTHER" id="PTHR47354:SF5">
    <property type="entry name" value="PROTEIN RFBI"/>
    <property type="match status" value="1"/>
</dbReference>
<reference evidence="4 5" key="1">
    <citation type="submission" date="2018-11" db="EMBL/GenBank/DDBJ databases">
        <title>Sequencing the genomes of 1000 actinobacteria strains.</title>
        <authorList>
            <person name="Klenk H.-P."/>
        </authorList>
    </citation>
    <scope>NUCLEOTIDE SEQUENCE [LARGE SCALE GENOMIC DNA]</scope>
    <source>
        <strain evidence="4 5">DSM 43634</strain>
    </source>
</reference>
<dbReference type="SUPFAM" id="SSF46458">
    <property type="entry name" value="Globin-like"/>
    <property type="match status" value="1"/>
</dbReference>
<dbReference type="SUPFAM" id="SSF63380">
    <property type="entry name" value="Riboflavin synthase domain-like"/>
    <property type="match status" value="1"/>
</dbReference>
<dbReference type="GO" id="GO:0019825">
    <property type="term" value="F:oxygen binding"/>
    <property type="evidence" value="ECO:0007669"/>
    <property type="project" value="InterPro"/>
</dbReference>
<dbReference type="PANTHER" id="PTHR47354">
    <property type="entry name" value="NADH OXIDOREDUCTASE HCR"/>
    <property type="match status" value="1"/>
</dbReference>
<dbReference type="RefSeq" id="WP_280526135.1">
    <property type="nucleotide sequence ID" value="NZ_RJKL01000001.1"/>
</dbReference>
<dbReference type="Pfam" id="PF00175">
    <property type="entry name" value="NAD_binding_1"/>
    <property type="match status" value="1"/>
</dbReference>
<name>A0A3N1GFC3_9ACTN</name>
<organism evidence="4 5">
    <name type="scientific">Couchioplanes caeruleus</name>
    <dbReference type="NCBI Taxonomy" id="56438"/>
    <lineage>
        <taxon>Bacteria</taxon>
        <taxon>Bacillati</taxon>
        <taxon>Actinomycetota</taxon>
        <taxon>Actinomycetes</taxon>
        <taxon>Micromonosporales</taxon>
        <taxon>Micromonosporaceae</taxon>
        <taxon>Couchioplanes</taxon>
    </lineage>
</organism>
<evidence type="ECO:0000313" key="5">
    <source>
        <dbReference type="Proteomes" id="UP000271683"/>
    </source>
</evidence>
<feature type="compositionally biased region" description="Basic and acidic residues" evidence="2">
    <location>
        <begin position="73"/>
        <end position="92"/>
    </location>
</feature>
<feature type="compositionally biased region" description="Low complexity" evidence="2">
    <location>
        <begin position="321"/>
        <end position="340"/>
    </location>
</feature>
<dbReference type="GO" id="GO:0016491">
    <property type="term" value="F:oxidoreductase activity"/>
    <property type="evidence" value="ECO:0007669"/>
    <property type="project" value="InterPro"/>
</dbReference>
<feature type="region of interest" description="Disordered" evidence="2">
    <location>
        <begin position="427"/>
        <end position="476"/>
    </location>
</feature>
<dbReference type="Proteomes" id="UP000271683">
    <property type="component" value="Unassembled WGS sequence"/>
</dbReference>
<dbReference type="CDD" id="cd19753">
    <property type="entry name" value="Mb-like_oxidoreductase"/>
    <property type="match status" value="1"/>
</dbReference>
<sequence>MSSGSGSDPHMLALLRAMRLRSAAPDAAAAGERDAAAALTGRARRDRDDQDPSRDREGQEREARSPEGAAEPVHPEGRLHPDWPARADDGAALRDTSPSATGRPELPSAHPFRELSTPGIPQPEEAEQLGAVQDQRSGTAGGFRASVGPVPSGPRWPQPTVPGTTGPASPGPEPSTPVPDTSGSAPAAPAATPGTTSPGVWWPDTATSGTPYTATPYTATAGTSTPGSASPSATPPGTTPPGADDAAPAWSPNATPPDADGPTLPPARTPGVVPPGFVRPGGDPAARTPATDVDPGHLMDLLPEDLTHPAPTRQFPATPLPGAMPSANPANPAAPTAPGASVPPPAPGAPAAPGAPLPPPAPGAPATPAAPGARPAVPGALPAVPTAPAVGPGIPPPVPGTPVTGPGAALPPIPPVPGALPSVPGGSLPAVPPVPGSRPAVPGATPPAIPPTPGLPAAASGAVPAAPTRRPTIPYPPGAGPWAVGLPGASTDPIGAIPAVGGPRVAGPAWQGDLPPIGPLPPVRPPAAGRPAAPVDGMNPADDAELHAVQRLLISSLEQAGGQVEVATRLRAALAQAGPALFARIPGGPLAQVEQLAEGLAWLAQHTDQPPALVAGFGRLGAVLAECGIAPQQLQLAGAALAEAMRAGMAANGWRQDYDQAWRSTWQHAYQWIAHGMVAAQYRPVTWTAVVVSHERRREDLAVVRLRPYLPMPYRPGQFARIEVPELPGVWRPYSLAGAPRRDNVVELHVRAKSMDGVSGTLVHRTQAGDKVKIWRAEGKMTLPPSGRDLLMIAGDTGIAPLKALLTELAETGDPRSVVLFWGARTLDELYDIEEITAIARAARRATIVPVISEGPAGPYASGLVTDAVAAYGEWSGHEVYLAGPPLMLTATALALYELGVAPERIHHDRPE</sequence>
<gene>
    <name evidence="4" type="ORF">EDD30_1780</name>
</gene>
<comment type="cofactor">
    <cofactor evidence="1">
        <name>FAD</name>
        <dbReference type="ChEBI" id="CHEBI:57692"/>
    </cofactor>
</comment>
<feature type="compositionally biased region" description="Low complexity" evidence="2">
    <location>
        <begin position="181"/>
        <end position="232"/>
    </location>
</feature>
<dbReference type="InterPro" id="IPR017938">
    <property type="entry name" value="Riboflavin_synthase-like_b-brl"/>
</dbReference>
<dbReference type="InterPro" id="IPR050415">
    <property type="entry name" value="MRET"/>
</dbReference>
<evidence type="ECO:0000313" key="4">
    <source>
        <dbReference type="EMBL" id="ROP28999.1"/>
    </source>
</evidence>
<dbReference type="InterPro" id="IPR009050">
    <property type="entry name" value="Globin-like_sf"/>
</dbReference>
<feature type="compositionally biased region" description="Pro residues" evidence="2">
    <location>
        <begin position="341"/>
        <end position="365"/>
    </location>
</feature>
<feature type="compositionally biased region" description="Basic and acidic residues" evidence="2">
    <location>
        <begin position="43"/>
        <end position="65"/>
    </location>
</feature>
<comment type="caution">
    <text evidence="4">The sequence shown here is derived from an EMBL/GenBank/DDBJ whole genome shotgun (WGS) entry which is preliminary data.</text>
</comment>
<evidence type="ECO:0000256" key="1">
    <source>
        <dbReference type="ARBA" id="ARBA00001974"/>
    </source>
</evidence>
<dbReference type="AlphaFoldDB" id="A0A3N1GFC3"/>